<sequence length="251" mass="25440">MSNGRLNGRTAIVTGGAKGIGRAIAQAYAAEGASLMIADRNFSGAQATAQAIEAEGGVAAAFATDVTSTADVVDMVAATVQRFGTVDILVNNAGLLNACLLTDMSPEIWDDMIAVHMRGMFLCCRFAVPHMQAGGRGTIINMSGSFGVSGAASFTHLSAAKAGMIGFTQALAREVGPDNIRVNAIAPAIVETDLATGMSNDAIAATVATYPLRRAGTVSDIVPTAVFLASDDSAFYTGQTLCPAGGAVMAA</sequence>
<dbReference type="AlphaFoldDB" id="A0A5B0DVX4"/>
<evidence type="ECO:0000313" key="3">
    <source>
        <dbReference type="EMBL" id="KAA0970904.1"/>
    </source>
</evidence>
<reference evidence="3 4" key="1">
    <citation type="submission" date="2019-08" db="EMBL/GenBank/DDBJ databases">
        <title>Aureimonas fodiniaquatilis sp. nov., isolated from a coal mine wastewater.</title>
        <authorList>
            <person name="Kim W."/>
        </authorList>
    </citation>
    <scope>NUCLEOTIDE SEQUENCE [LARGE SCALE GENOMIC DNA]</scope>
    <source>
        <strain evidence="3 4">CAU 1482</strain>
    </source>
</reference>
<protein>
    <submittedName>
        <fullName evidence="3">SDR family oxidoreductase</fullName>
    </submittedName>
</protein>
<evidence type="ECO:0000256" key="1">
    <source>
        <dbReference type="ARBA" id="ARBA00006484"/>
    </source>
</evidence>
<dbReference type="SUPFAM" id="SSF51735">
    <property type="entry name" value="NAD(P)-binding Rossmann-fold domains"/>
    <property type="match status" value="1"/>
</dbReference>
<keyword evidence="4" id="KW-1185">Reference proteome</keyword>
<dbReference type="GO" id="GO:0016616">
    <property type="term" value="F:oxidoreductase activity, acting on the CH-OH group of donors, NAD or NADP as acceptor"/>
    <property type="evidence" value="ECO:0007669"/>
    <property type="project" value="TreeGrafter"/>
</dbReference>
<dbReference type="Pfam" id="PF13561">
    <property type="entry name" value="adh_short_C2"/>
    <property type="match status" value="1"/>
</dbReference>
<dbReference type="OrthoDB" id="7903977at2"/>
<dbReference type="InterPro" id="IPR002347">
    <property type="entry name" value="SDR_fam"/>
</dbReference>
<name>A0A5B0DVX4_9HYPH</name>
<comment type="similarity">
    <text evidence="1">Belongs to the short-chain dehydrogenases/reductases (SDR) family.</text>
</comment>
<evidence type="ECO:0000313" key="4">
    <source>
        <dbReference type="Proteomes" id="UP000324738"/>
    </source>
</evidence>
<dbReference type="PANTHER" id="PTHR42760">
    <property type="entry name" value="SHORT-CHAIN DEHYDROGENASES/REDUCTASES FAMILY MEMBER"/>
    <property type="match status" value="1"/>
</dbReference>
<organism evidence="3 4">
    <name type="scientific">Aureimonas fodinaquatilis</name>
    <dbReference type="NCBI Taxonomy" id="2565783"/>
    <lineage>
        <taxon>Bacteria</taxon>
        <taxon>Pseudomonadati</taxon>
        <taxon>Pseudomonadota</taxon>
        <taxon>Alphaproteobacteria</taxon>
        <taxon>Hyphomicrobiales</taxon>
        <taxon>Aurantimonadaceae</taxon>
        <taxon>Aureimonas</taxon>
    </lineage>
</organism>
<dbReference type="RefSeq" id="WP_149300216.1">
    <property type="nucleotide sequence ID" value="NZ_VTWH01000002.1"/>
</dbReference>
<evidence type="ECO:0000256" key="2">
    <source>
        <dbReference type="ARBA" id="ARBA00023002"/>
    </source>
</evidence>
<dbReference type="PANTHER" id="PTHR42760:SF40">
    <property type="entry name" value="3-OXOACYL-[ACYL-CARRIER-PROTEIN] REDUCTASE, CHLOROPLASTIC"/>
    <property type="match status" value="1"/>
</dbReference>
<dbReference type="PRINTS" id="PR00080">
    <property type="entry name" value="SDRFAMILY"/>
</dbReference>
<dbReference type="Gene3D" id="3.40.50.720">
    <property type="entry name" value="NAD(P)-binding Rossmann-like Domain"/>
    <property type="match status" value="1"/>
</dbReference>
<dbReference type="FunFam" id="3.40.50.720:FF:000173">
    <property type="entry name" value="3-oxoacyl-[acyl-carrier protein] reductase"/>
    <property type="match status" value="1"/>
</dbReference>
<dbReference type="Proteomes" id="UP000324738">
    <property type="component" value="Unassembled WGS sequence"/>
</dbReference>
<proteinExistence type="inferred from homology"/>
<dbReference type="InterPro" id="IPR036291">
    <property type="entry name" value="NAD(P)-bd_dom_sf"/>
</dbReference>
<gene>
    <name evidence="3" type="ORF">FPY71_10585</name>
</gene>
<dbReference type="NCBIfam" id="NF005559">
    <property type="entry name" value="PRK07231.1"/>
    <property type="match status" value="1"/>
</dbReference>
<dbReference type="PRINTS" id="PR00081">
    <property type="entry name" value="GDHRDH"/>
</dbReference>
<accession>A0A5B0DVX4</accession>
<comment type="caution">
    <text evidence="3">The sequence shown here is derived from an EMBL/GenBank/DDBJ whole genome shotgun (WGS) entry which is preliminary data.</text>
</comment>
<keyword evidence="2" id="KW-0560">Oxidoreductase</keyword>
<dbReference type="GO" id="GO:0030497">
    <property type="term" value="P:fatty acid elongation"/>
    <property type="evidence" value="ECO:0007669"/>
    <property type="project" value="TreeGrafter"/>
</dbReference>
<dbReference type="EMBL" id="VTWH01000002">
    <property type="protein sequence ID" value="KAA0970904.1"/>
    <property type="molecule type" value="Genomic_DNA"/>
</dbReference>